<sequence length="252" mass="29786">MEYFVKPDSIVRQIWSDADCILFIFGASSGEFALHKSVDWLFFTGKLPSDPIGRLFSTVVYAQKIIFEEKAKAEKTLQNMKNIHVGVENNRGFQIPNWAYQDVLYMLIHHSISAFELLHRTLTLSEKREIFQVFHEVGIRMGITDLPKNFENWEVKRKENLSENYQKTELSTKLFEAYKTHLGSIRFQLLLYVQKILLPTELKTMARNLPAPNLDIPMYSYKRTKTYWPIHQLKYYLLPKQYRKALKDLVRN</sequence>
<organism evidence="2 3">
    <name type="scientific">Lacihabitans soyangensis</name>
    <dbReference type="NCBI Taxonomy" id="869394"/>
    <lineage>
        <taxon>Bacteria</taxon>
        <taxon>Pseudomonadati</taxon>
        <taxon>Bacteroidota</taxon>
        <taxon>Cytophagia</taxon>
        <taxon>Cytophagales</taxon>
        <taxon>Leadbetterellaceae</taxon>
        <taxon>Lacihabitans</taxon>
    </lineage>
</organism>
<evidence type="ECO:0000313" key="3">
    <source>
        <dbReference type="Proteomes" id="UP001204144"/>
    </source>
</evidence>
<feature type="domain" description="ER-bound oxygenase mpaB/mpaB'/Rubber oxygenase catalytic" evidence="1">
    <location>
        <begin position="49"/>
        <end position="149"/>
    </location>
</feature>
<dbReference type="RefSeq" id="WP_255036287.1">
    <property type="nucleotide sequence ID" value="NZ_RJUF01000011.1"/>
</dbReference>
<dbReference type="EMBL" id="RJUF01000011">
    <property type="protein sequence ID" value="MCP9762516.1"/>
    <property type="molecule type" value="Genomic_DNA"/>
</dbReference>
<accession>A0AAE3KTS5</accession>
<name>A0AAE3KTS5_9BACT</name>
<gene>
    <name evidence="2" type="ORF">EGI31_06080</name>
</gene>
<dbReference type="AlphaFoldDB" id="A0AAE3KTS5"/>
<proteinExistence type="predicted"/>
<comment type="caution">
    <text evidence="2">The sequence shown here is derived from an EMBL/GenBank/DDBJ whole genome shotgun (WGS) entry which is preliminary data.</text>
</comment>
<dbReference type="Proteomes" id="UP001204144">
    <property type="component" value="Unassembled WGS sequence"/>
</dbReference>
<evidence type="ECO:0000313" key="2">
    <source>
        <dbReference type="EMBL" id="MCP9762516.1"/>
    </source>
</evidence>
<keyword evidence="3" id="KW-1185">Reference proteome</keyword>
<dbReference type="Pfam" id="PF09995">
    <property type="entry name" value="MPAB_Lcp_cat"/>
    <property type="match status" value="1"/>
</dbReference>
<dbReference type="GO" id="GO:0016491">
    <property type="term" value="F:oxidoreductase activity"/>
    <property type="evidence" value="ECO:0007669"/>
    <property type="project" value="InterPro"/>
</dbReference>
<reference evidence="2 3" key="1">
    <citation type="submission" date="2018-11" db="EMBL/GenBank/DDBJ databases">
        <title>Novel bacteria species description.</title>
        <authorList>
            <person name="Han J.-H."/>
        </authorList>
    </citation>
    <scope>NUCLEOTIDE SEQUENCE [LARGE SCALE GENOMIC DNA]</scope>
    <source>
        <strain evidence="2 3">KCTC23259</strain>
    </source>
</reference>
<dbReference type="InterPro" id="IPR018713">
    <property type="entry name" value="MPAB/Lcp_cat_dom"/>
</dbReference>
<protein>
    <submittedName>
        <fullName evidence="2">DUF2236 domain-containing protein</fullName>
    </submittedName>
</protein>
<evidence type="ECO:0000259" key="1">
    <source>
        <dbReference type="Pfam" id="PF09995"/>
    </source>
</evidence>